<dbReference type="SUPFAM" id="SSF53474">
    <property type="entry name" value="alpha/beta-Hydrolases"/>
    <property type="match status" value="1"/>
</dbReference>
<keyword evidence="3 7" id="KW-0812">Transmembrane</keyword>
<evidence type="ECO:0000256" key="7">
    <source>
        <dbReference type="SAM" id="Phobius"/>
    </source>
</evidence>
<keyword evidence="5 7" id="KW-0472">Membrane</keyword>
<feature type="compositionally biased region" description="Acidic residues" evidence="6">
    <location>
        <begin position="751"/>
        <end position="761"/>
    </location>
</feature>
<reference evidence="8 9" key="1">
    <citation type="journal article" date="2016" name="PLoS Pathog.">
        <title>Biosynthesis of antibiotic leucinostatins in bio-control fungus Purpureocillium lilacinum and their inhibition on phytophthora revealed by genome mining.</title>
        <authorList>
            <person name="Wang G."/>
            <person name="Liu Z."/>
            <person name="Lin R."/>
            <person name="Li E."/>
            <person name="Mao Z."/>
            <person name="Ling J."/>
            <person name="Yang Y."/>
            <person name="Yin W.B."/>
            <person name="Xie B."/>
        </authorList>
    </citation>
    <scope>NUCLEOTIDE SEQUENCE [LARGE SCALE GENOMIC DNA]</scope>
    <source>
        <strain evidence="8">170</strain>
    </source>
</reference>
<dbReference type="EMBL" id="LSBJ02000004">
    <property type="protein sequence ID" value="OAQ66864.1"/>
    <property type="molecule type" value="Genomic_DNA"/>
</dbReference>
<protein>
    <submittedName>
        <fullName evidence="8">Transmembrane and coiled-coil domain-containing protein</fullName>
    </submittedName>
</protein>
<gene>
    <name evidence="8" type="ORF">VFPPC_08373</name>
</gene>
<evidence type="ECO:0000256" key="4">
    <source>
        <dbReference type="ARBA" id="ARBA00022989"/>
    </source>
</evidence>
<comment type="similarity">
    <text evidence="2">Belongs to the TMCO4 family.</text>
</comment>
<dbReference type="GO" id="GO:0016020">
    <property type="term" value="C:membrane"/>
    <property type="evidence" value="ECO:0007669"/>
    <property type="project" value="UniProtKB-SubCell"/>
</dbReference>
<dbReference type="OrthoDB" id="277931at2759"/>
<feature type="transmembrane region" description="Helical" evidence="7">
    <location>
        <begin position="305"/>
        <end position="328"/>
    </location>
</feature>
<dbReference type="InterPro" id="IPR007941">
    <property type="entry name" value="DUF726"/>
</dbReference>
<evidence type="ECO:0000256" key="5">
    <source>
        <dbReference type="ARBA" id="ARBA00023136"/>
    </source>
</evidence>
<accession>A0A179FMS2</accession>
<evidence type="ECO:0000256" key="2">
    <source>
        <dbReference type="ARBA" id="ARBA00009824"/>
    </source>
</evidence>
<feature type="compositionally biased region" description="Basic and acidic residues" evidence="6">
    <location>
        <begin position="724"/>
        <end position="733"/>
    </location>
</feature>
<feature type="compositionally biased region" description="Basic and acidic residues" evidence="6">
    <location>
        <begin position="237"/>
        <end position="252"/>
    </location>
</feature>
<evidence type="ECO:0000256" key="6">
    <source>
        <dbReference type="SAM" id="MobiDB-lite"/>
    </source>
</evidence>
<dbReference type="GeneID" id="28851087"/>
<feature type="region of interest" description="Disordered" evidence="6">
    <location>
        <begin position="232"/>
        <end position="252"/>
    </location>
</feature>
<evidence type="ECO:0000313" key="9">
    <source>
        <dbReference type="Proteomes" id="UP000078397"/>
    </source>
</evidence>
<organism evidence="8 9">
    <name type="scientific">Pochonia chlamydosporia 170</name>
    <dbReference type="NCBI Taxonomy" id="1380566"/>
    <lineage>
        <taxon>Eukaryota</taxon>
        <taxon>Fungi</taxon>
        <taxon>Dikarya</taxon>
        <taxon>Ascomycota</taxon>
        <taxon>Pezizomycotina</taxon>
        <taxon>Sordariomycetes</taxon>
        <taxon>Hypocreomycetidae</taxon>
        <taxon>Hypocreales</taxon>
        <taxon>Clavicipitaceae</taxon>
        <taxon>Pochonia</taxon>
    </lineage>
</organism>
<feature type="transmembrane region" description="Helical" evidence="7">
    <location>
        <begin position="264"/>
        <end position="293"/>
    </location>
</feature>
<dbReference type="AlphaFoldDB" id="A0A179FMS2"/>
<feature type="region of interest" description="Disordered" evidence="6">
    <location>
        <begin position="650"/>
        <end position="767"/>
    </location>
</feature>
<proteinExistence type="inferred from homology"/>
<dbReference type="PANTHER" id="PTHR17920">
    <property type="entry name" value="TRANSMEMBRANE AND COILED-COIL DOMAIN-CONTAINING PROTEIN 4 TMCO4"/>
    <property type="match status" value="1"/>
</dbReference>
<name>A0A179FMS2_METCM</name>
<feature type="compositionally biased region" description="Basic and acidic residues" evidence="6">
    <location>
        <begin position="650"/>
        <end position="662"/>
    </location>
</feature>
<keyword evidence="4 7" id="KW-1133">Transmembrane helix</keyword>
<keyword evidence="9" id="KW-1185">Reference proteome</keyword>
<sequence length="767" mass="84211">MAPLCADPRQVVIALNPARRAALLTLIQEIIAFMTLQLVNPNDELGSLTDSDGETDNTKTQQSSNTPPHNIPRKPVRKPTGNAARQIEQIQEAATEYMQEWKSGFLPRLNEIIRVQDTPQIKEERKNRQAALDKKKLDTPEEGENLISFGDVQIDKSEDVAALQKLYHPIPTRLTTVPAQDRREALSCVLLLLLSTGKYSAHSRTMVLYLASALEIPQTFVNKEEVEIAHSLMESSTADKNKKDTMSAEAEAEKRRQQNKFSRFWKVGLASVAGAAVIGVTGGLAAPLVAGAIGGIMGGVGLGGVASFLGIFWMNGALVGALFGAYGAKMTGEMMDKYAKEVEDFKFIPLAPDYGADFQHPTTAPPGQEARRLRVTIGINGWLNTESDIITPWRVLPLSETEVFALRYEMKTLLNLGTALQDLVQSFAWKTLKVEIIKRTVLATLWAALWPIQILAAASNVDNPFSRASNRSKKAGHLLADALINKVQGERPVTLIGYSLGATAIHACLQSLAERKAFGLIDNVVIIGAPAPSNAAHWRTLRCVVSGTIFNVYSENDMMLGFVYRMHSLAMGVAGLQPIEGVNGIQNLNLSEKVSGHLRYPSLTGEILKECGFMGVKAGGEIEKDDVIRMKDEHAEGKLVDFDAITKAEPQRKESKVADDLRGLTISPPALAGEERPPLPVRPAQPEPDVRDEPDSDDQSKRMEHKSLHEGFDDPPLVTGGKENSSRFKREQTPESNDGDDGEFMAIKMEDYDDDDDDEHDEKDRKH</sequence>
<dbReference type="InterPro" id="IPR029058">
    <property type="entry name" value="AB_hydrolase_fold"/>
</dbReference>
<feature type="region of interest" description="Disordered" evidence="6">
    <location>
        <begin position="46"/>
        <end position="83"/>
    </location>
</feature>
<dbReference type="RefSeq" id="XP_018143951.1">
    <property type="nucleotide sequence ID" value="XM_018287093.1"/>
</dbReference>
<dbReference type="Pfam" id="PF05277">
    <property type="entry name" value="DUF726"/>
    <property type="match status" value="1"/>
</dbReference>
<evidence type="ECO:0000256" key="3">
    <source>
        <dbReference type="ARBA" id="ARBA00022692"/>
    </source>
</evidence>
<evidence type="ECO:0000256" key="1">
    <source>
        <dbReference type="ARBA" id="ARBA00004141"/>
    </source>
</evidence>
<feature type="compositionally biased region" description="Polar residues" evidence="6">
    <location>
        <begin position="58"/>
        <end position="68"/>
    </location>
</feature>
<dbReference type="Proteomes" id="UP000078397">
    <property type="component" value="Unassembled WGS sequence"/>
</dbReference>
<comment type="subcellular location">
    <subcellularLocation>
        <location evidence="1">Membrane</location>
        <topology evidence="1">Multi-pass membrane protein</topology>
    </subcellularLocation>
</comment>
<comment type="caution">
    <text evidence="8">The sequence shown here is derived from an EMBL/GenBank/DDBJ whole genome shotgun (WGS) entry which is preliminary data.</text>
</comment>
<dbReference type="PANTHER" id="PTHR17920:SF22">
    <property type="entry name" value="DUF726 DOMAIN PROTEIN (AFU_ORTHOLOGUE AFUA_2G12860)"/>
    <property type="match status" value="1"/>
</dbReference>
<feature type="compositionally biased region" description="Basic and acidic residues" evidence="6">
    <location>
        <begin position="688"/>
        <end position="712"/>
    </location>
</feature>
<dbReference type="KEGG" id="pchm:VFPPC_08373"/>
<evidence type="ECO:0000313" key="8">
    <source>
        <dbReference type="EMBL" id="OAQ66864.1"/>
    </source>
</evidence>